<dbReference type="Pfam" id="PF00011">
    <property type="entry name" value="HSP20"/>
    <property type="match status" value="1"/>
</dbReference>
<evidence type="ECO:0000256" key="5">
    <source>
        <dbReference type="SAM" id="MobiDB-lite"/>
    </source>
</evidence>
<evidence type="ECO:0000256" key="1">
    <source>
        <dbReference type="ARBA" id="ARBA00022946"/>
    </source>
</evidence>
<keyword evidence="1" id="KW-0809">Transit peptide</keyword>
<dbReference type="Gene3D" id="2.60.40.790">
    <property type="match status" value="1"/>
</dbReference>
<dbReference type="PANTHER" id="PTHR46991:SF11">
    <property type="entry name" value="SMALL HEAT SHOCK PROTEIN HSPF"/>
    <property type="match status" value="1"/>
</dbReference>
<name>A0A7J6VPF2_THATH</name>
<feature type="region of interest" description="Disordered" evidence="5">
    <location>
        <begin position="84"/>
        <end position="105"/>
    </location>
</feature>
<accession>A0A7J6VPF2</accession>
<feature type="compositionally biased region" description="Acidic residues" evidence="5">
    <location>
        <begin position="84"/>
        <end position="104"/>
    </location>
</feature>
<comment type="caution">
    <text evidence="7">The sequence shown here is derived from an EMBL/GenBank/DDBJ whole genome shotgun (WGS) entry which is preliminary data.</text>
</comment>
<dbReference type="InterPro" id="IPR044656">
    <property type="entry name" value="HSP14.7/HSP23.5/HSP23.6-like"/>
</dbReference>
<dbReference type="InterPro" id="IPR002068">
    <property type="entry name" value="A-crystallin/Hsp20_dom"/>
</dbReference>
<dbReference type="OrthoDB" id="1431247at2759"/>
<evidence type="ECO:0000256" key="3">
    <source>
        <dbReference type="PROSITE-ProRule" id="PRU00285"/>
    </source>
</evidence>
<keyword evidence="2 7" id="KW-0346">Stress response</keyword>
<dbReference type="EMBL" id="JABWDY010028565">
    <property type="protein sequence ID" value="KAF5186999.1"/>
    <property type="molecule type" value="Genomic_DNA"/>
</dbReference>
<evidence type="ECO:0000313" key="7">
    <source>
        <dbReference type="EMBL" id="KAF5186999.1"/>
    </source>
</evidence>
<comment type="similarity">
    <text evidence="3 4">Belongs to the small heat shock protein (HSP20) family.</text>
</comment>
<protein>
    <submittedName>
        <fullName evidence="7">Heat shock protein</fullName>
    </submittedName>
</protein>
<proteinExistence type="inferred from homology"/>
<organism evidence="7 8">
    <name type="scientific">Thalictrum thalictroides</name>
    <name type="common">Rue-anemone</name>
    <name type="synonym">Anemone thalictroides</name>
    <dbReference type="NCBI Taxonomy" id="46969"/>
    <lineage>
        <taxon>Eukaryota</taxon>
        <taxon>Viridiplantae</taxon>
        <taxon>Streptophyta</taxon>
        <taxon>Embryophyta</taxon>
        <taxon>Tracheophyta</taxon>
        <taxon>Spermatophyta</taxon>
        <taxon>Magnoliopsida</taxon>
        <taxon>Ranunculales</taxon>
        <taxon>Ranunculaceae</taxon>
        <taxon>Thalictroideae</taxon>
        <taxon>Thalictrum</taxon>
    </lineage>
</organism>
<gene>
    <name evidence="7" type="ORF">FRX31_023416</name>
</gene>
<dbReference type="Proteomes" id="UP000554482">
    <property type="component" value="Unassembled WGS sequence"/>
</dbReference>
<dbReference type="PANTHER" id="PTHR46991">
    <property type="entry name" value="23.5 KDA HEAT SHOCK PROTEIN, MITOCHONDRIAL"/>
    <property type="match status" value="1"/>
</dbReference>
<feature type="domain" description="SHSP" evidence="6">
    <location>
        <begin position="134"/>
        <end position="239"/>
    </location>
</feature>
<evidence type="ECO:0000256" key="4">
    <source>
        <dbReference type="RuleBase" id="RU003616"/>
    </source>
</evidence>
<dbReference type="PROSITE" id="PS01031">
    <property type="entry name" value="SHSP"/>
    <property type="match status" value="1"/>
</dbReference>
<evidence type="ECO:0000256" key="2">
    <source>
        <dbReference type="ARBA" id="ARBA00023016"/>
    </source>
</evidence>
<reference evidence="7 8" key="1">
    <citation type="submission" date="2020-06" db="EMBL/GenBank/DDBJ databases">
        <title>Transcriptomic and genomic resources for Thalictrum thalictroides and T. hernandezii: Facilitating candidate gene discovery in an emerging model plant lineage.</title>
        <authorList>
            <person name="Arias T."/>
            <person name="Riano-Pachon D.M."/>
            <person name="Di Stilio V.S."/>
        </authorList>
    </citation>
    <scope>NUCLEOTIDE SEQUENCE [LARGE SCALE GENOMIC DNA]</scope>
    <source>
        <strain evidence="8">cv. WT478/WT964</strain>
        <tissue evidence="7">Leaves</tissue>
    </source>
</reference>
<evidence type="ECO:0000259" key="6">
    <source>
        <dbReference type="PROSITE" id="PS01031"/>
    </source>
</evidence>
<dbReference type="AlphaFoldDB" id="A0A7J6VPF2"/>
<sequence length="239" mass="26964">MLNSFVVLKKPMGPPSGPLTRFCPLLRSSKVVSPSIFLKRGNGTSLFFHPVGVTPLPATRSINTTPARQMKEFTESLLSDDDDEVEVEFDEDSGDDTDDDDDDERVSGDMVRQFMKYIDLIVENIDLLKNTCGRVEAVEKSRSYAKKGDDALYVRVEMAGLCKEDVKVSVEKNYLVIKGEEKNGGIDEKRMIYDGKVKMDTEVYKVEEIKAEMKDGVLKVVVPKLKEEERKDIIKVQID</sequence>
<evidence type="ECO:0000313" key="8">
    <source>
        <dbReference type="Proteomes" id="UP000554482"/>
    </source>
</evidence>
<dbReference type="SUPFAM" id="SSF49764">
    <property type="entry name" value="HSP20-like chaperones"/>
    <property type="match status" value="1"/>
</dbReference>
<dbReference type="CDD" id="cd06464">
    <property type="entry name" value="ACD_sHsps-like"/>
    <property type="match status" value="1"/>
</dbReference>
<keyword evidence="8" id="KW-1185">Reference proteome</keyword>
<dbReference type="InterPro" id="IPR008978">
    <property type="entry name" value="HSP20-like_chaperone"/>
</dbReference>